<dbReference type="Proteomes" id="UP000639010">
    <property type="component" value="Unassembled WGS sequence"/>
</dbReference>
<evidence type="ECO:0000313" key="2">
    <source>
        <dbReference type="EMBL" id="MBE1427024.1"/>
    </source>
</evidence>
<comment type="caution">
    <text evidence="2">The sequence shown here is derived from an EMBL/GenBank/DDBJ whole genome shotgun (WGS) entry which is preliminary data.</text>
</comment>
<protein>
    <submittedName>
        <fullName evidence="2">Excisionase family DNA binding protein</fullName>
    </submittedName>
</protein>
<dbReference type="Pfam" id="PF12728">
    <property type="entry name" value="HTH_17"/>
    <property type="match status" value="1"/>
</dbReference>
<feature type="domain" description="Helix-turn-helix" evidence="1">
    <location>
        <begin position="5"/>
        <end position="46"/>
    </location>
</feature>
<sequence length="64" mass="7414">MERVWITTEEVLKYVGIGRATLYKLMKSGGFPRPAKIGNQNKWHIKLVDQFLIDSMPVQPKVKK</sequence>
<gene>
    <name evidence="2" type="ORF">H4684_003708</name>
</gene>
<keyword evidence="3" id="KW-1185">Reference proteome</keyword>
<evidence type="ECO:0000259" key="1">
    <source>
        <dbReference type="Pfam" id="PF12728"/>
    </source>
</evidence>
<reference evidence="2 3" key="1">
    <citation type="submission" date="2020-10" db="EMBL/GenBank/DDBJ databases">
        <title>Genomic Encyclopedia of Type Strains, Phase IV (KMG-IV): sequencing the most valuable type-strain genomes for metagenomic binning, comparative biology and taxonomic classification.</title>
        <authorList>
            <person name="Goeker M."/>
        </authorList>
    </citation>
    <scope>NUCLEOTIDE SEQUENCE [LARGE SCALE GENOMIC DNA]</scope>
    <source>
        <strain evidence="2 3">DSM 4194</strain>
    </source>
</reference>
<evidence type="ECO:0000313" key="3">
    <source>
        <dbReference type="Proteomes" id="UP000639010"/>
    </source>
</evidence>
<organism evidence="2 3">
    <name type="scientific">Desulfomicrobium macestii</name>
    <dbReference type="NCBI Taxonomy" id="90731"/>
    <lineage>
        <taxon>Bacteria</taxon>
        <taxon>Pseudomonadati</taxon>
        <taxon>Thermodesulfobacteriota</taxon>
        <taxon>Desulfovibrionia</taxon>
        <taxon>Desulfovibrionales</taxon>
        <taxon>Desulfomicrobiaceae</taxon>
        <taxon>Desulfomicrobium</taxon>
    </lineage>
</organism>
<dbReference type="EMBL" id="JADBGG010000041">
    <property type="protein sequence ID" value="MBE1427024.1"/>
    <property type="molecule type" value="Genomic_DNA"/>
</dbReference>
<dbReference type="RefSeq" id="WP_192624845.1">
    <property type="nucleotide sequence ID" value="NZ_JADBGG010000041.1"/>
</dbReference>
<proteinExistence type="predicted"/>
<dbReference type="Gene3D" id="1.10.238.160">
    <property type="match status" value="1"/>
</dbReference>
<name>A0ABR9H8H3_9BACT</name>
<dbReference type="InterPro" id="IPR041657">
    <property type="entry name" value="HTH_17"/>
</dbReference>
<accession>A0ABR9H8H3</accession>